<evidence type="ECO:0000313" key="1">
    <source>
        <dbReference type="EMBL" id="OEU06765.1"/>
    </source>
</evidence>
<sequence length="245" mass="28012">MEEIMYVQENRLSVSMNNMHDNKYQRIVEQGLMSQSLNGLQNARFFNSQETSSAPAVQQQQQQYILPTSIGLNNDHRTSMRDRGERMEVQQEQIIDQQSMINNSMQVLMESMKQSAVSRKLIKEFPIPFTKKEQELMACTTLSSSSTNKTQAVVVGMETKRYSNQQKKYNTNKTTQLSVSALLKRTNPFSTYRTTPTPNNNNQIPFGTTIIRPDNYESSSSDSSEALYAQQAQAQHLYLQRGLIS</sequence>
<evidence type="ECO:0000313" key="2">
    <source>
        <dbReference type="Proteomes" id="UP000095751"/>
    </source>
</evidence>
<dbReference type="EMBL" id="KV784400">
    <property type="protein sequence ID" value="OEU06765.1"/>
    <property type="molecule type" value="Genomic_DNA"/>
</dbReference>
<dbReference type="AlphaFoldDB" id="A0A1E7ELL1"/>
<reference evidence="1 2" key="1">
    <citation type="submission" date="2016-09" db="EMBL/GenBank/DDBJ databases">
        <title>Extensive genetic diversity and differential bi-allelic expression allows diatom success in the polar Southern Ocean.</title>
        <authorList>
            <consortium name="DOE Joint Genome Institute"/>
            <person name="Mock T."/>
            <person name="Otillar R.P."/>
            <person name="Strauss J."/>
            <person name="Dupont C."/>
            <person name="Frickenhaus S."/>
            <person name="Maumus F."/>
            <person name="Mcmullan M."/>
            <person name="Sanges R."/>
            <person name="Schmutz J."/>
            <person name="Toseland A."/>
            <person name="Valas R."/>
            <person name="Veluchamy A."/>
            <person name="Ward B.J."/>
            <person name="Allen A."/>
            <person name="Barry K."/>
            <person name="Falciatore A."/>
            <person name="Ferrante M."/>
            <person name="Fortunato A.E."/>
            <person name="Gloeckner G."/>
            <person name="Gruber A."/>
            <person name="Hipkin R."/>
            <person name="Janech M."/>
            <person name="Kroth P."/>
            <person name="Leese F."/>
            <person name="Lindquist E."/>
            <person name="Lyon B.R."/>
            <person name="Martin J."/>
            <person name="Mayer C."/>
            <person name="Parker M."/>
            <person name="Quesneville H."/>
            <person name="Raymond J."/>
            <person name="Uhlig C."/>
            <person name="Valentin K.U."/>
            <person name="Worden A.Z."/>
            <person name="Armbrust E.V."/>
            <person name="Bowler C."/>
            <person name="Green B."/>
            <person name="Moulton V."/>
            <person name="Van Oosterhout C."/>
            <person name="Grigoriev I."/>
        </authorList>
    </citation>
    <scope>NUCLEOTIDE SEQUENCE [LARGE SCALE GENOMIC DNA]</scope>
    <source>
        <strain evidence="1 2">CCMP1102</strain>
    </source>
</reference>
<organism evidence="1 2">
    <name type="scientific">Fragilariopsis cylindrus CCMP1102</name>
    <dbReference type="NCBI Taxonomy" id="635003"/>
    <lineage>
        <taxon>Eukaryota</taxon>
        <taxon>Sar</taxon>
        <taxon>Stramenopiles</taxon>
        <taxon>Ochrophyta</taxon>
        <taxon>Bacillariophyta</taxon>
        <taxon>Bacillariophyceae</taxon>
        <taxon>Bacillariophycidae</taxon>
        <taxon>Bacillariales</taxon>
        <taxon>Bacillariaceae</taxon>
        <taxon>Fragilariopsis</taxon>
    </lineage>
</organism>
<dbReference type="Proteomes" id="UP000095751">
    <property type="component" value="Unassembled WGS sequence"/>
</dbReference>
<accession>A0A1E7ELL1</accession>
<name>A0A1E7ELL1_9STRA</name>
<keyword evidence="2" id="KW-1185">Reference proteome</keyword>
<dbReference type="KEGG" id="fcy:FRACYDRAFT_253579"/>
<protein>
    <submittedName>
        <fullName evidence="1">Uncharacterized protein</fullName>
    </submittedName>
</protein>
<proteinExistence type="predicted"/>
<gene>
    <name evidence="1" type="ORF">FRACYDRAFT_253579</name>
</gene>
<dbReference type="InParanoid" id="A0A1E7ELL1"/>